<dbReference type="NCBIfam" id="TIGR03619">
    <property type="entry name" value="F420_Rv2161c"/>
    <property type="match status" value="1"/>
</dbReference>
<evidence type="ECO:0000313" key="4">
    <source>
        <dbReference type="Proteomes" id="UP000193090"/>
    </source>
</evidence>
<dbReference type="InterPro" id="IPR019921">
    <property type="entry name" value="Lucif-like_OxRdtase_Rv2161c"/>
</dbReference>
<dbReference type="Pfam" id="PF00296">
    <property type="entry name" value="Bac_luciferase"/>
    <property type="match status" value="1"/>
</dbReference>
<dbReference type="InterPro" id="IPR050564">
    <property type="entry name" value="F420-G6PD/mer"/>
</dbReference>
<organism evidence="3 4">
    <name type="scientific">Mycolicibacillus trivialis</name>
    <dbReference type="NCBI Taxonomy" id="1798"/>
    <lineage>
        <taxon>Bacteria</taxon>
        <taxon>Bacillati</taxon>
        <taxon>Actinomycetota</taxon>
        <taxon>Actinomycetes</taxon>
        <taxon>Mycobacteriales</taxon>
        <taxon>Mycobacteriaceae</taxon>
        <taxon>Mycolicibacillus</taxon>
    </lineage>
</organism>
<dbReference type="PANTHER" id="PTHR43244">
    <property type="match status" value="1"/>
</dbReference>
<dbReference type="EMBL" id="LQPZ01000035">
    <property type="protein sequence ID" value="ORX01666.1"/>
    <property type="molecule type" value="Genomic_DNA"/>
</dbReference>
<dbReference type="Proteomes" id="UP000193090">
    <property type="component" value="Unassembled WGS sequence"/>
</dbReference>
<proteinExistence type="predicted"/>
<dbReference type="PANTHER" id="PTHR43244:SF1">
    <property type="entry name" value="5,10-METHYLENETETRAHYDROMETHANOPTERIN REDUCTASE"/>
    <property type="match status" value="1"/>
</dbReference>
<dbReference type="Gene3D" id="3.20.20.30">
    <property type="entry name" value="Luciferase-like domain"/>
    <property type="match status" value="1"/>
</dbReference>
<sequence length="288" mass="31266">MRLGLVTPVVLQVPGVASEWERGAGAEDIATIAATADRLGFDHLTCAEHVAVPPGDAERGTTYWDPLATLSFLAARTSRIRLTTSVLVLGYHHPLEIAKRYGTLDRLSGGRLVLGVGVGSLRTEFDVLGAQFEDRGARADDSLRALRASFGRERVSYRGSHFRYDEMVVQPCGVQERVPIWVGGHTRRSLRRATEFGDGWMPFGLRYAAISEMLAALPPPPGFEIVLSTGRAVDPEGDPAGTTDRLRRLRDAGATLVSCVVASRSADHYCAQLTVLRELADRLGEETA</sequence>
<dbReference type="SUPFAM" id="SSF51679">
    <property type="entry name" value="Bacterial luciferase-like"/>
    <property type="match status" value="1"/>
</dbReference>
<name>A0A1X2EGT3_9MYCO</name>
<dbReference type="OrthoDB" id="4074025at2"/>
<dbReference type="RefSeq" id="WP_085110681.1">
    <property type="nucleotide sequence ID" value="NZ_JACKSN010000101.1"/>
</dbReference>
<dbReference type="GO" id="GO:0016705">
    <property type="term" value="F:oxidoreductase activity, acting on paired donors, with incorporation or reduction of molecular oxygen"/>
    <property type="evidence" value="ECO:0007669"/>
    <property type="project" value="InterPro"/>
</dbReference>
<dbReference type="InterPro" id="IPR036661">
    <property type="entry name" value="Luciferase-like_sf"/>
</dbReference>
<feature type="domain" description="Luciferase-like" evidence="2">
    <location>
        <begin position="1"/>
        <end position="215"/>
    </location>
</feature>
<evidence type="ECO:0000259" key="2">
    <source>
        <dbReference type="Pfam" id="PF00296"/>
    </source>
</evidence>
<dbReference type="InterPro" id="IPR011251">
    <property type="entry name" value="Luciferase-like_dom"/>
</dbReference>
<evidence type="ECO:0000256" key="1">
    <source>
        <dbReference type="ARBA" id="ARBA00023002"/>
    </source>
</evidence>
<protein>
    <submittedName>
        <fullName evidence="3">LLM class F420-dependent oxidoreductase</fullName>
    </submittedName>
</protein>
<keyword evidence="1" id="KW-0560">Oxidoreductase</keyword>
<gene>
    <name evidence="3" type="ORF">AWC30_13315</name>
</gene>
<accession>A0A1X2EGT3</accession>
<comment type="caution">
    <text evidence="3">The sequence shown here is derived from an EMBL/GenBank/DDBJ whole genome shotgun (WGS) entry which is preliminary data.</text>
</comment>
<reference evidence="3 4" key="1">
    <citation type="submission" date="2016-01" db="EMBL/GenBank/DDBJ databases">
        <title>The new phylogeny of the genus Mycobacterium.</title>
        <authorList>
            <person name="Tarcisio F."/>
            <person name="Conor M."/>
            <person name="Antonella G."/>
            <person name="Elisabetta G."/>
            <person name="Giulia F.S."/>
            <person name="Sara T."/>
            <person name="Anna F."/>
            <person name="Clotilde B."/>
            <person name="Roberto B."/>
            <person name="Veronica D.S."/>
            <person name="Fabio R."/>
            <person name="Monica P."/>
            <person name="Olivier J."/>
            <person name="Enrico T."/>
            <person name="Nicola S."/>
        </authorList>
    </citation>
    <scope>NUCLEOTIDE SEQUENCE [LARGE SCALE GENOMIC DNA]</scope>
    <source>
        <strain evidence="3 4">DSM 44153</strain>
    </source>
</reference>
<evidence type="ECO:0000313" key="3">
    <source>
        <dbReference type="EMBL" id="ORX01666.1"/>
    </source>
</evidence>
<dbReference type="STRING" id="1798.AWC30_13315"/>
<dbReference type="AlphaFoldDB" id="A0A1X2EGT3"/>
<keyword evidence="4" id="KW-1185">Reference proteome</keyword>